<dbReference type="STRING" id="106549.A0A540LJK2"/>
<comment type="similarity">
    <text evidence="2">Belongs to the MAP65/ASE1 family.</text>
</comment>
<keyword evidence="6" id="KW-1185">Reference proteome</keyword>
<dbReference type="PANTHER" id="PTHR19321">
    <property type="entry name" value="PROTEIN REGULATOR OF CYTOKINESIS 1 PRC1-RELATED"/>
    <property type="match status" value="1"/>
</dbReference>
<dbReference type="GO" id="GO:0005737">
    <property type="term" value="C:cytoplasm"/>
    <property type="evidence" value="ECO:0007669"/>
    <property type="project" value="TreeGrafter"/>
</dbReference>
<dbReference type="PANTHER" id="PTHR19321:SF0">
    <property type="entry name" value="65-KDA MICROTUBULE-ASSOCIATED PROTEIN 6"/>
    <property type="match status" value="1"/>
</dbReference>
<dbReference type="GO" id="GO:0005874">
    <property type="term" value="C:microtubule"/>
    <property type="evidence" value="ECO:0007669"/>
    <property type="project" value="UniProtKB-KW"/>
</dbReference>
<keyword evidence="4" id="KW-0963">Cytoplasm</keyword>
<accession>A0A540LJK2</accession>
<evidence type="ECO:0000256" key="2">
    <source>
        <dbReference type="ARBA" id="ARBA00006187"/>
    </source>
</evidence>
<evidence type="ECO:0000313" key="5">
    <source>
        <dbReference type="EMBL" id="TQD86634.1"/>
    </source>
</evidence>
<dbReference type="GO" id="GO:0000226">
    <property type="term" value="P:microtubule cytoskeleton organization"/>
    <property type="evidence" value="ECO:0007669"/>
    <property type="project" value="InterPro"/>
</dbReference>
<gene>
    <name evidence="5" type="ORF">C1H46_027760</name>
</gene>
<evidence type="ECO:0000313" key="6">
    <source>
        <dbReference type="Proteomes" id="UP000315295"/>
    </source>
</evidence>
<dbReference type="AlphaFoldDB" id="A0A540LJK2"/>
<proteinExistence type="inferred from homology"/>
<dbReference type="GO" id="GO:0008017">
    <property type="term" value="F:microtubule binding"/>
    <property type="evidence" value="ECO:0007669"/>
    <property type="project" value="InterPro"/>
</dbReference>
<evidence type="ECO:0000256" key="4">
    <source>
        <dbReference type="ARBA" id="ARBA00023212"/>
    </source>
</evidence>
<comment type="subcellular location">
    <subcellularLocation>
        <location evidence="1">Cytoplasm</location>
        <location evidence="1">Cytoskeleton</location>
    </subcellularLocation>
</comment>
<reference evidence="5 6" key="1">
    <citation type="journal article" date="2019" name="G3 (Bethesda)">
        <title>Sequencing of a Wild Apple (Malus baccata) Genome Unravels the Differences Between Cultivated and Wild Apple Species Regarding Disease Resistance and Cold Tolerance.</title>
        <authorList>
            <person name="Chen X."/>
        </authorList>
    </citation>
    <scope>NUCLEOTIDE SEQUENCE [LARGE SCALE GENOMIC DNA]</scope>
    <source>
        <strain evidence="6">cv. Shandingzi</strain>
        <tissue evidence="5">Leaves</tissue>
    </source>
</reference>
<dbReference type="Proteomes" id="UP000315295">
    <property type="component" value="Unassembled WGS sequence"/>
</dbReference>
<name>A0A540LJK2_MALBA</name>
<protein>
    <submittedName>
        <fullName evidence="5">Uncharacterized protein</fullName>
    </submittedName>
</protein>
<dbReference type="InterPro" id="IPR007145">
    <property type="entry name" value="MAP65_Ase1_PRC1"/>
</dbReference>
<sequence>MLAFGSPTIGVCTNASCNVLLKELQQIWNDIGESIVDQDRMLLEFERECLDFYRRKVDEAANAKAHLHQSIAAKEVELATLMASLGGT</sequence>
<dbReference type="Pfam" id="PF03999">
    <property type="entry name" value="MAP65_ASE1"/>
    <property type="match status" value="1"/>
</dbReference>
<dbReference type="GO" id="GO:0005819">
    <property type="term" value="C:spindle"/>
    <property type="evidence" value="ECO:0007669"/>
    <property type="project" value="TreeGrafter"/>
</dbReference>
<evidence type="ECO:0000256" key="3">
    <source>
        <dbReference type="ARBA" id="ARBA00022701"/>
    </source>
</evidence>
<evidence type="ECO:0000256" key="1">
    <source>
        <dbReference type="ARBA" id="ARBA00004245"/>
    </source>
</evidence>
<keyword evidence="3" id="KW-0493">Microtubule</keyword>
<dbReference type="EMBL" id="VIEB01000559">
    <property type="protein sequence ID" value="TQD86634.1"/>
    <property type="molecule type" value="Genomic_DNA"/>
</dbReference>
<keyword evidence="4" id="KW-0206">Cytoskeleton</keyword>
<comment type="caution">
    <text evidence="5">The sequence shown here is derived from an EMBL/GenBank/DDBJ whole genome shotgun (WGS) entry which is preliminary data.</text>
</comment>
<organism evidence="5 6">
    <name type="scientific">Malus baccata</name>
    <name type="common">Siberian crab apple</name>
    <name type="synonym">Pyrus baccata</name>
    <dbReference type="NCBI Taxonomy" id="106549"/>
    <lineage>
        <taxon>Eukaryota</taxon>
        <taxon>Viridiplantae</taxon>
        <taxon>Streptophyta</taxon>
        <taxon>Embryophyta</taxon>
        <taxon>Tracheophyta</taxon>
        <taxon>Spermatophyta</taxon>
        <taxon>Magnoliopsida</taxon>
        <taxon>eudicotyledons</taxon>
        <taxon>Gunneridae</taxon>
        <taxon>Pentapetalae</taxon>
        <taxon>rosids</taxon>
        <taxon>fabids</taxon>
        <taxon>Rosales</taxon>
        <taxon>Rosaceae</taxon>
        <taxon>Amygdaloideae</taxon>
        <taxon>Maleae</taxon>
        <taxon>Malus</taxon>
    </lineage>
</organism>